<keyword evidence="2 8" id="KW-0813">Transport</keyword>
<dbReference type="Pfam" id="PF00593">
    <property type="entry name" value="TonB_dep_Rec_b-barrel"/>
    <property type="match status" value="1"/>
</dbReference>
<dbReference type="SUPFAM" id="SSF56935">
    <property type="entry name" value="Porins"/>
    <property type="match status" value="1"/>
</dbReference>
<accession>A0ABV2R736</accession>
<evidence type="ECO:0000313" key="14">
    <source>
        <dbReference type="Proteomes" id="UP001549313"/>
    </source>
</evidence>
<comment type="caution">
    <text evidence="13">The sequence shown here is derived from an EMBL/GenBank/DDBJ whole genome shotgun (WGS) entry which is preliminary data.</text>
</comment>
<evidence type="ECO:0000256" key="3">
    <source>
        <dbReference type="ARBA" id="ARBA00022452"/>
    </source>
</evidence>
<evidence type="ECO:0000256" key="7">
    <source>
        <dbReference type="ARBA" id="ARBA00023237"/>
    </source>
</evidence>
<feature type="signal peptide" evidence="10">
    <location>
        <begin position="1"/>
        <end position="23"/>
    </location>
</feature>
<evidence type="ECO:0000259" key="11">
    <source>
        <dbReference type="Pfam" id="PF00593"/>
    </source>
</evidence>
<name>A0ABV2R736_9CAUL</name>
<keyword evidence="10" id="KW-0732">Signal</keyword>
<keyword evidence="5 9" id="KW-0798">TonB box</keyword>
<keyword evidence="14" id="KW-1185">Reference proteome</keyword>
<protein>
    <submittedName>
        <fullName evidence="13">Iron complex outermembrane receptor protein</fullName>
    </submittedName>
</protein>
<dbReference type="InterPro" id="IPR000531">
    <property type="entry name" value="Beta-barrel_TonB"/>
</dbReference>
<evidence type="ECO:0000256" key="1">
    <source>
        <dbReference type="ARBA" id="ARBA00004571"/>
    </source>
</evidence>
<evidence type="ECO:0000313" key="13">
    <source>
        <dbReference type="EMBL" id="MET4682143.1"/>
    </source>
</evidence>
<keyword evidence="4 8" id="KW-0812">Transmembrane</keyword>
<sequence length="908" mass="99685">MKKSLLRLSAAAIALTTASPVFAQSASSTPQADTPEPEAVSTVEEVVVTGSRIRRVDLEGVAPVSVLTGEAIDTRGFRSVFDALSQATQNTGSVQGEDFGATFTPAANVISLRGLGPNHTLVLLNGRRVAEYPSAYNGSVNAVNLANLPNAVVDRIEVLTGGAGAIYGSDAIAGVVNIKLKQKTDGFDASLRHGGTQQGGGENWRAQLSGGRSWDRLDVVGSLEYSQRDAIFWGDREISESYTRYAEPGTVPPAIFSNRNPITRAYYDPPAGVCEGLYGLQGGTIVRVGAASGGSYCGSDAFYSTRTIQTQKESGNAYLGLTYHLNDDTEVFGEFLYGKTQVDNVVRSLSWNKTFWNETAGRLEAWNRVLTPEETGGAFGVGNRYDEENWNAVLGVRGRLGGWRYEAALNRSEYVSDQSRVRLLTGVDAFFLGAQKGTRQVSGTTQPVYAPAANRLYTPLTTAEFGTIAGRFTDHNTSWLQDFTVSVDGDLWQLPAGPLQAAAVVEIGEQGYRNQPDPRLNTGIAWNTSGSQPSGGDRKRQAAGLELRIPILEQLTATVAGRYDRYEYRGESVDSPTYSLGLQYRPIPSLLLRSSYSTSFRAPDMNYIFATETRGYYPGVTDYYQCRLEGQDYSSCDIQYNMDFTRTGNAQLQPEKGKSFTAGFVWTPSKAFDLQFDYYELEISQQVTSLSEDIVLRTEADCRLGRTPSGGTVDPKSALCLDYVGRVARNPGNAAINPNQVTRITVNPINAASETTRGFDATINARHVFENRGLLSGSLTYTKVLEHEYQQFEGDPTFDYLRDLSRQSDWRDRLSGSVTWDAGPWTATLYGIRYGTIPTNDYESERDPYAVFNASVRYRVNDKASVSVIMNNVADSYPTDRTGGWPNYSIGWYDIYGRQTWVQLDYSF</sequence>
<dbReference type="InterPro" id="IPR037066">
    <property type="entry name" value="Plug_dom_sf"/>
</dbReference>
<evidence type="ECO:0000256" key="9">
    <source>
        <dbReference type="RuleBase" id="RU003357"/>
    </source>
</evidence>
<comment type="similarity">
    <text evidence="8 9">Belongs to the TonB-dependent receptor family.</text>
</comment>
<evidence type="ECO:0000256" key="10">
    <source>
        <dbReference type="SAM" id="SignalP"/>
    </source>
</evidence>
<keyword evidence="7 8" id="KW-0998">Cell outer membrane</keyword>
<dbReference type="PROSITE" id="PS52016">
    <property type="entry name" value="TONB_DEPENDENT_REC_3"/>
    <property type="match status" value="1"/>
</dbReference>
<evidence type="ECO:0000256" key="4">
    <source>
        <dbReference type="ARBA" id="ARBA00022692"/>
    </source>
</evidence>
<evidence type="ECO:0000259" key="12">
    <source>
        <dbReference type="Pfam" id="PF07715"/>
    </source>
</evidence>
<dbReference type="InterPro" id="IPR039426">
    <property type="entry name" value="TonB-dep_rcpt-like"/>
</dbReference>
<comment type="subcellular location">
    <subcellularLocation>
        <location evidence="1 8">Cell outer membrane</location>
        <topology evidence="1 8">Multi-pass membrane protein</topology>
    </subcellularLocation>
</comment>
<dbReference type="Pfam" id="PF07715">
    <property type="entry name" value="Plug"/>
    <property type="match status" value="1"/>
</dbReference>
<feature type="domain" description="TonB-dependent receptor-like beta-barrel" evidence="11">
    <location>
        <begin position="384"/>
        <end position="873"/>
    </location>
</feature>
<keyword evidence="6 8" id="KW-0472">Membrane</keyword>
<dbReference type="Gene3D" id="2.40.170.20">
    <property type="entry name" value="TonB-dependent receptor, beta-barrel domain"/>
    <property type="match status" value="1"/>
</dbReference>
<dbReference type="Proteomes" id="UP001549313">
    <property type="component" value="Unassembled WGS sequence"/>
</dbReference>
<gene>
    <name evidence="13" type="ORF">ABIE19_000052</name>
</gene>
<proteinExistence type="inferred from homology"/>
<dbReference type="Gene3D" id="2.170.130.10">
    <property type="entry name" value="TonB-dependent receptor, plug domain"/>
    <property type="match status" value="1"/>
</dbReference>
<evidence type="ECO:0000256" key="5">
    <source>
        <dbReference type="ARBA" id="ARBA00023077"/>
    </source>
</evidence>
<reference evidence="13 14" key="1">
    <citation type="submission" date="2024-06" db="EMBL/GenBank/DDBJ databases">
        <title>Sorghum-associated microbial communities from plants grown in Nebraska, USA.</title>
        <authorList>
            <person name="Schachtman D."/>
        </authorList>
    </citation>
    <scope>NUCLEOTIDE SEQUENCE [LARGE SCALE GENOMIC DNA]</scope>
    <source>
        <strain evidence="13 14">2814</strain>
    </source>
</reference>
<dbReference type="InterPro" id="IPR036942">
    <property type="entry name" value="Beta-barrel_TonB_sf"/>
</dbReference>
<dbReference type="RefSeq" id="WP_354087104.1">
    <property type="nucleotide sequence ID" value="NZ_JBEPTF010000001.1"/>
</dbReference>
<evidence type="ECO:0000256" key="2">
    <source>
        <dbReference type="ARBA" id="ARBA00022448"/>
    </source>
</evidence>
<evidence type="ECO:0000256" key="6">
    <source>
        <dbReference type="ARBA" id="ARBA00023136"/>
    </source>
</evidence>
<feature type="domain" description="TonB-dependent receptor plug" evidence="12">
    <location>
        <begin position="62"/>
        <end position="175"/>
    </location>
</feature>
<evidence type="ECO:0000256" key="8">
    <source>
        <dbReference type="PROSITE-ProRule" id="PRU01360"/>
    </source>
</evidence>
<dbReference type="PANTHER" id="PTHR47234:SF1">
    <property type="entry name" value="TONB-DEPENDENT RECEPTOR"/>
    <property type="match status" value="1"/>
</dbReference>
<keyword evidence="13" id="KW-0675">Receptor</keyword>
<keyword evidence="3 8" id="KW-1134">Transmembrane beta strand</keyword>
<organism evidence="13 14">
    <name type="scientific">Brevundimonas faecalis</name>
    <dbReference type="NCBI Taxonomy" id="947378"/>
    <lineage>
        <taxon>Bacteria</taxon>
        <taxon>Pseudomonadati</taxon>
        <taxon>Pseudomonadota</taxon>
        <taxon>Alphaproteobacteria</taxon>
        <taxon>Caulobacterales</taxon>
        <taxon>Caulobacteraceae</taxon>
        <taxon>Brevundimonas</taxon>
    </lineage>
</organism>
<dbReference type="InterPro" id="IPR012910">
    <property type="entry name" value="Plug_dom"/>
</dbReference>
<dbReference type="PANTHER" id="PTHR47234">
    <property type="match status" value="1"/>
</dbReference>
<dbReference type="EMBL" id="JBEPTF010000001">
    <property type="protein sequence ID" value="MET4682143.1"/>
    <property type="molecule type" value="Genomic_DNA"/>
</dbReference>
<feature type="chain" id="PRO_5045689461" evidence="10">
    <location>
        <begin position="24"/>
        <end position="908"/>
    </location>
</feature>